<dbReference type="Gene3D" id="1.20.1440.60">
    <property type="entry name" value="23S rRNA-intervening sequence"/>
    <property type="match status" value="1"/>
</dbReference>
<dbReference type="AlphaFoldDB" id="A0A443YP60"/>
<sequence>MHKYKELKVWQKAIELVTDIYRTTSKFPDKERFGLISQINRAAVSIPSNIAEGAGRNSDKEFLYFLSIAHASSYETETQLIISYNLNYLLEEELELLTEKINEWQKMSYSFQVKLKSSV</sequence>
<accession>A0A443YP60</accession>
<dbReference type="RefSeq" id="WP_113648324.1">
    <property type="nucleotide sequence ID" value="NZ_QMHN01000005.1"/>
</dbReference>
<dbReference type="SUPFAM" id="SSF158446">
    <property type="entry name" value="IVS-encoded protein-like"/>
    <property type="match status" value="1"/>
</dbReference>
<dbReference type="NCBIfam" id="TIGR02436">
    <property type="entry name" value="four helix bundle protein"/>
    <property type="match status" value="1"/>
</dbReference>
<keyword evidence="2" id="KW-1185">Reference proteome</keyword>
<dbReference type="PANTHER" id="PTHR38471:SF2">
    <property type="entry name" value="FOUR HELIX BUNDLE PROTEIN"/>
    <property type="match status" value="1"/>
</dbReference>
<dbReference type="EMBL" id="SAYW01000005">
    <property type="protein sequence ID" value="RWU05560.1"/>
    <property type="molecule type" value="Genomic_DNA"/>
</dbReference>
<dbReference type="Proteomes" id="UP000284120">
    <property type="component" value="Unassembled WGS sequence"/>
</dbReference>
<dbReference type="Pfam" id="PF05635">
    <property type="entry name" value="23S_rRNA_IVP"/>
    <property type="match status" value="1"/>
</dbReference>
<proteinExistence type="predicted"/>
<dbReference type="InterPro" id="IPR012657">
    <property type="entry name" value="23S_rRNA-intervening_sequence"/>
</dbReference>
<reference evidence="1 2" key="1">
    <citation type="submission" date="2018-06" db="EMBL/GenBank/DDBJ databases">
        <title>Pedobacter endophyticus sp. nov., an endophytic bacterium isolated from a leaf of Triticum aestivum.</title>
        <authorList>
            <person name="Zhang L."/>
        </authorList>
    </citation>
    <scope>NUCLEOTIDE SEQUENCE [LARGE SCALE GENOMIC DNA]</scope>
    <source>
        <strain evidence="1 2">CM134L-2</strain>
    </source>
</reference>
<name>A0A443YP60_9SPHI</name>
<evidence type="ECO:0000313" key="2">
    <source>
        <dbReference type="Proteomes" id="UP000284120"/>
    </source>
</evidence>
<comment type="caution">
    <text evidence="1">The sequence shown here is derived from an EMBL/GenBank/DDBJ whole genome shotgun (WGS) entry which is preliminary data.</text>
</comment>
<dbReference type="InterPro" id="IPR036583">
    <property type="entry name" value="23S_rRNA_IVS_sf"/>
</dbReference>
<dbReference type="CDD" id="cd16377">
    <property type="entry name" value="23S_rRNA_IVP_like"/>
    <property type="match status" value="1"/>
</dbReference>
<dbReference type="OrthoDB" id="9811959at2"/>
<organism evidence="1 2">
    <name type="scientific">Pedobacter chitinilyticus</name>
    <dbReference type="NCBI Taxonomy" id="2233776"/>
    <lineage>
        <taxon>Bacteria</taxon>
        <taxon>Pseudomonadati</taxon>
        <taxon>Bacteroidota</taxon>
        <taxon>Sphingobacteriia</taxon>
        <taxon>Sphingobacteriales</taxon>
        <taxon>Sphingobacteriaceae</taxon>
        <taxon>Pedobacter</taxon>
    </lineage>
</organism>
<dbReference type="PANTHER" id="PTHR38471">
    <property type="entry name" value="FOUR HELIX BUNDLE PROTEIN"/>
    <property type="match status" value="1"/>
</dbReference>
<evidence type="ECO:0000313" key="1">
    <source>
        <dbReference type="EMBL" id="RWU05560.1"/>
    </source>
</evidence>
<gene>
    <name evidence="1" type="ORF">DPV69_15545</name>
</gene>
<protein>
    <submittedName>
        <fullName evidence="1">Four helix bundle protein</fullName>
    </submittedName>
</protein>